<keyword evidence="4 10" id="KW-0808">Transferase</keyword>
<dbReference type="InterPro" id="IPR037159">
    <property type="entry name" value="RNA_POL_N_sf"/>
</dbReference>
<dbReference type="Pfam" id="PF00940">
    <property type="entry name" value="RNA_pol"/>
    <property type="match status" value="1"/>
</dbReference>
<dbReference type="GO" id="GO:0071897">
    <property type="term" value="P:DNA biosynthetic process"/>
    <property type="evidence" value="ECO:0007669"/>
    <property type="project" value="UniProtKB-ARBA"/>
</dbReference>
<organism evidence="13 14">
    <name type="scientific">Araneus ventricosus</name>
    <name type="common">Orbweaver spider</name>
    <name type="synonym">Epeira ventricosa</name>
    <dbReference type="NCBI Taxonomy" id="182803"/>
    <lineage>
        <taxon>Eukaryota</taxon>
        <taxon>Metazoa</taxon>
        <taxon>Ecdysozoa</taxon>
        <taxon>Arthropoda</taxon>
        <taxon>Chelicerata</taxon>
        <taxon>Arachnida</taxon>
        <taxon>Araneae</taxon>
        <taxon>Araneomorphae</taxon>
        <taxon>Entelegynae</taxon>
        <taxon>Araneoidea</taxon>
        <taxon>Araneidae</taxon>
        <taxon>Araneus</taxon>
    </lineage>
</organism>
<evidence type="ECO:0000259" key="12">
    <source>
        <dbReference type="SMART" id="SM01311"/>
    </source>
</evidence>
<evidence type="ECO:0000256" key="5">
    <source>
        <dbReference type="ARBA" id="ARBA00022695"/>
    </source>
</evidence>
<keyword evidence="3 10" id="KW-0240">DNA-directed RNA polymerase</keyword>
<keyword evidence="7 10" id="KW-0804">Transcription</keyword>
<feature type="compositionally biased region" description="Basic residues" evidence="11">
    <location>
        <begin position="158"/>
        <end position="169"/>
    </location>
</feature>
<dbReference type="GO" id="GO:0006390">
    <property type="term" value="P:mitochondrial transcription"/>
    <property type="evidence" value="ECO:0007669"/>
    <property type="project" value="TreeGrafter"/>
</dbReference>
<comment type="function">
    <text evidence="10">DNA-dependent RNA polymerase catalyzes the transcription of DNA into RNA using the four ribonucleoside triphosphates as substrates.</text>
</comment>
<dbReference type="Gene3D" id="1.10.287.280">
    <property type="match status" value="1"/>
</dbReference>
<comment type="caution">
    <text evidence="13">The sequence shown here is derived from an EMBL/GenBank/DDBJ whole genome shotgun (WGS) entry which is preliminary data.</text>
</comment>
<sequence>MNRISNIRSVHAYKKLVTFCDFKLLSYISYHDKVGRYPFSTLQNNKTITESRVSTKETVVKLKVEPFEELLKVLEAREHNLQDKSQSKDKASEYDSQIPIILNYQDNETTASEKYFSKPSEKKIDFVSTNGIFSVKSSLKNKKSADVKAKGEEGQKTKASKTKKTKQKLSSRQEYVSQLTRHSNDLRDLKSYLQVMIEADEVEKAQIYLRKQMLLFKKKYQLQNLSDVDLYNLLISGWARKGRIDKVKLIFSLIKEDNLSPNLQSYAGYLEAFSNSKFMHVSEIQKVVDEMKTMGFVPGDILANCVFKGDQREKIFKVLGFLGVDISPFLPEIGEAYFCKLLQHLNDKSFGGSESFPSACYEEKDIDFLASSQLEIENNCSIKIRSIAAITKPNHLTIKSRKYLEECEGVWQKKLMAAVKTFKSREKSCHKQGFHKEESIYPYIATVDNDILVNLLLQQIKVLALTSESFGTYEKFFYKELGRKVMNHYFVWLNKKNQVTDKELLIYKEYLHYFLDPELLSKYSPREYWEYLKSQNPDGPTIDIANVPWPNGALVKIGSELFDILRGTITFDQNRIQRKASKKISMTPAFYITYKFDADMKNPKCIETHNSLCKLYRDANLDLEFDPTSVPMVSPPRPWVKHDSGGLLITPIPFIRFNENAVHQTTFYSTVPSKQLNPCFDSLNSLSNVAFKISEDVLDLIIGNDLIRSVLLFAEGQPLGKNGLNWLKIHLVNLTGHKKRDPHRIRLQYADDNIDKILDSADHPLEGERWWTTSDKPWQTLACCKELANALRHPNPEEYVSHFPIHQDGSCNGLQHYAALGRDELGAIEVNLQPSDAPQDVYSAVAALVEKERLEDAADGVEVAQKLDGFVKRKVVKQTVMTFVYGVTKYGAKQQILKQLKDIPEFDAKYCQGASSYLMEKIFFSIKEMFTATQEIQDWLTDCAEQITKVSGDPLKWVTPLGLPVIQPYHKKKTLKSSKYSLQGKESCLNYTSHYEPYQLPDCRKQKNGFAPNFIHSLDASHMMLTSLFCQRQGITFASVHDCYWTHASTVEIMNKICRQQFVSLHEESILEDLSAFFLDEYARVVDEQMQRKNLEQKTKLRDLINRVPKKGKFNLEGVLESEYFFS</sequence>
<evidence type="ECO:0000256" key="3">
    <source>
        <dbReference type="ARBA" id="ARBA00022478"/>
    </source>
</evidence>
<dbReference type="PROSITE" id="PS00900">
    <property type="entry name" value="RNA_POL_PHAGE_1"/>
    <property type="match status" value="1"/>
</dbReference>
<feature type="domain" description="DNA-directed RNA polymerase N-terminal" evidence="12">
    <location>
        <begin position="371"/>
        <end position="688"/>
    </location>
</feature>
<dbReference type="InterPro" id="IPR029262">
    <property type="entry name" value="RPOL_N"/>
</dbReference>
<dbReference type="AlphaFoldDB" id="A0A4Y2KFV3"/>
<dbReference type="EMBL" id="BGPR01004534">
    <property type="protein sequence ID" value="GBN00636.1"/>
    <property type="molecule type" value="Genomic_DNA"/>
</dbReference>
<dbReference type="SMART" id="SM01311">
    <property type="entry name" value="RPOL_N"/>
    <property type="match status" value="1"/>
</dbReference>
<evidence type="ECO:0000256" key="4">
    <source>
        <dbReference type="ARBA" id="ARBA00022679"/>
    </source>
</evidence>
<dbReference type="GO" id="GO:0001018">
    <property type="term" value="F:mitochondrial promoter sequence-specific DNA binding"/>
    <property type="evidence" value="ECO:0007669"/>
    <property type="project" value="TreeGrafter"/>
</dbReference>
<dbReference type="InterPro" id="IPR043502">
    <property type="entry name" value="DNA/RNA_pol_sf"/>
</dbReference>
<protein>
    <recommendedName>
        <fullName evidence="2 10">DNA-directed RNA polymerase</fullName>
        <ecNumber evidence="2 10">2.7.7.6</ecNumber>
    </recommendedName>
</protein>
<dbReference type="FunFam" id="1.10.150.20:FF:000031">
    <property type="entry name" value="DNA-directed RNA polymerase"/>
    <property type="match status" value="1"/>
</dbReference>
<evidence type="ECO:0000256" key="7">
    <source>
        <dbReference type="ARBA" id="ARBA00023163"/>
    </source>
</evidence>
<evidence type="ECO:0000256" key="10">
    <source>
        <dbReference type="RuleBase" id="RU003805"/>
    </source>
</evidence>
<name>A0A4Y2KFV3_ARAVE</name>
<evidence type="ECO:0000313" key="13">
    <source>
        <dbReference type="EMBL" id="GBN00636.1"/>
    </source>
</evidence>
<dbReference type="InterPro" id="IPR011990">
    <property type="entry name" value="TPR-like_helical_dom_sf"/>
</dbReference>
<evidence type="ECO:0000256" key="9">
    <source>
        <dbReference type="PROSITE-ProRule" id="PRU00708"/>
    </source>
</evidence>
<keyword evidence="5 10" id="KW-0548">Nucleotidyltransferase</keyword>
<feature type="compositionally biased region" description="Basic and acidic residues" evidence="11">
    <location>
        <begin position="144"/>
        <end position="156"/>
    </location>
</feature>
<feature type="repeat" description="PPR" evidence="9">
    <location>
        <begin position="227"/>
        <end position="261"/>
    </location>
</feature>
<dbReference type="Gene3D" id="1.10.150.20">
    <property type="entry name" value="5' to 3' exonuclease, C-terminal subdomain"/>
    <property type="match status" value="1"/>
</dbReference>
<evidence type="ECO:0000256" key="6">
    <source>
        <dbReference type="ARBA" id="ARBA00022946"/>
    </source>
</evidence>
<dbReference type="PANTHER" id="PTHR10102:SF0">
    <property type="entry name" value="DNA-DIRECTED RNA POLYMERASE, MITOCHONDRIAL"/>
    <property type="match status" value="1"/>
</dbReference>
<dbReference type="Proteomes" id="UP000499080">
    <property type="component" value="Unassembled WGS sequence"/>
</dbReference>
<dbReference type="Gene3D" id="1.25.40.10">
    <property type="entry name" value="Tetratricopeptide repeat domain"/>
    <property type="match status" value="1"/>
</dbReference>
<dbReference type="Gene3D" id="1.10.1320.10">
    <property type="entry name" value="DNA-directed RNA polymerase, N-terminal domain"/>
    <property type="match status" value="1"/>
</dbReference>
<proteinExistence type="inferred from homology"/>
<dbReference type="PROSITE" id="PS00489">
    <property type="entry name" value="RNA_POL_PHAGE_2"/>
    <property type="match status" value="1"/>
</dbReference>
<evidence type="ECO:0000256" key="2">
    <source>
        <dbReference type="ARBA" id="ARBA00012418"/>
    </source>
</evidence>
<evidence type="ECO:0000313" key="14">
    <source>
        <dbReference type="Proteomes" id="UP000499080"/>
    </source>
</evidence>
<dbReference type="InterPro" id="IPR002885">
    <property type="entry name" value="PPR_rpt"/>
</dbReference>
<dbReference type="SUPFAM" id="SSF56672">
    <property type="entry name" value="DNA/RNA polymerases"/>
    <property type="match status" value="1"/>
</dbReference>
<accession>A0A4Y2KFV3</accession>
<dbReference type="PANTHER" id="PTHR10102">
    <property type="entry name" value="DNA-DIRECTED RNA POLYMERASE, MITOCHONDRIAL"/>
    <property type="match status" value="1"/>
</dbReference>
<feature type="region of interest" description="Disordered" evidence="11">
    <location>
        <begin position="144"/>
        <end position="172"/>
    </location>
</feature>
<dbReference type="InterPro" id="IPR046950">
    <property type="entry name" value="DNA-dir_Rpol_C_phage-type"/>
</dbReference>
<dbReference type="FunFam" id="1.10.287.280:FF:000001">
    <property type="entry name" value="DNA-directed RNA polymerase"/>
    <property type="match status" value="1"/>
</dbReference>
<dbReference type="GO" id="GO:0034245">
    <property type="term" value="C:mitochondrial DNA-directed RNA polymerase complex"/>
    <property type="evidence" value="ECO:0007669"/>
    <property type="project" value="TreeGrafter"/>
</dbReference>
<gene>
    <name evidence="13" type="primary">POLRMT_1</name>
    <name evidence="13" type="ORF">AVEN_245321_1</name>
</gene>
<dbReference type="PROSITE" id="PS51375">
    <property type="entry name" value="PPR"/>
    <property type="match status" value="1"/>
</dbReference>
<keyword evidence="14" id="KW-1185">Reference proteome</keyword>
<dbReference type="GO" id="GO:0003899">
    <property type="term" value="F:DNA-directed RNA polymerase activity"/>
    <property type="evidence" value="ECO:0007669"/>
    <property type="project" value="UniProtKB-EC"/>
</dbReference>
<keyword evidence="6" id="KW-0809">Transit peptide</keyword>
<comment type="catalytic activity">
    <reaction evidence="8 10">
        <text>RNA(n) + a ribonucleoside 5'-triphosphate = RNA(n+1) + diphosphate</text>
        <dbReference type="Rhea" id="RHEA:21248"/>
        <dbReference type="Rhea" id="RHEA-COMP:14527"/>
        <dbReference type="Rhea" id="RHEA-COMP:17342"/>
        <dbReference type="ChEBI" id="CHEBI:33019"/>
        <dbReference type="ChEBI" id="CHEBI:61557"/>
        <dbReference type="ChEBI" id="CHEBI:140395"/>
        <dbReference type="EC" id="2.7.7.6"/>
    </reaction>
</comment>
<dbReference type="InterPro" id="IPR002092">
    <property type="entry name" value="DNA-dir_Rpol_phage-type"/>
</dbReference>
<evidence type="ECO:0000256" key="8">
    <source>
        <dbReference type="ARBA" id="ARBA00048552"/>
    </source>
</evidence>
<dbReference type="NCBIfam" id="TIGR00756">
    <property type="entry name" value="PPR"/>
    <property type="match status" value="1"/>
</dbReference>
<comment type="similarity">
    <text evidence="1 10">Belongs to the phage and mitochondrial RNA polymerase family.</text>
</comment>
<dbReference type="Pfam" id="PF14700">
    <property type="entry name" value="RPOL_N"/>
    <property type="match status" value="1"/>
</dbReference>
<evidence type="ECO:0000256" key="1">
    <source>
        <dbReference type="ARBA" id="ARBA00009493"/>
    </source>
</evidence>
<dbReference type="OrthoDB" id="276422at2759"/>
<evidence type="ECO:0000256" key="11">
    <source>
        <dbReference type="SAM" id="MobiDB-lite"/>
    </source>
</evidence>
<dbReference type="EC" id="2.7.7.6" evidence="2 10"/>
<reference evidence="13 14" key="1">
    <citation type="journal article" date="2019" name="Sci. Rep.">
        <title>Orb-weaving spider Araneus ventricosus genome elucidates the spidroin gene catalogue.</title>
        <authorList>
            <person name="Kono N."/>
            <person name="Nakamura H."/>
            <person name="Ohtoshi R."/>
            <person name="Moran D.A.P."/>
            <person name="Shinohara A."/>
            <person name="Yoshida Y."/>
            <person name="Fujiwara M."/>
            <person name="Mori M."/>
            <person name="Tomita M."/>
            <person name="Arakawa K."/>
        </authorList>
    </citation>
    <scope>NUCLEOTIDE SEQUENCE [LARGE SCALE GENOMIC DNA]</scope>
</reference>